<keyword evidence="12" id="KW-1185">Reference proteome</keyword>
<keyword evidence="8" id="KW-0687">Ribonucleoprotein</keyword>
<evidence type="ECO:0000256" key="9">
    <source>
        <dbReference type="SAM" id="MobiDB-lite"/>
    </source>
</evidence>
<sequence>MSLEDDLLDDLNDLGGDDTRSIGSDNEDSKNHGDNMDIADDNDEDDEGDNSNDAIEGDLDEEQRALLAQMARKAKDIHKITSIANGSRLKSILEQIDENFKTPVSEKKFYGPIEEDPEYKLVLKANDISTEIGGEMMVVHKYLRDHYRPRFPELETLVPDAYDYARTVKSIGNKSDLNDTNLDSILKPATKMVVTVTISTTSGKPLPEDELQRVNDACDIIESLIQAKAKIVAYVESRMAFIAPNLSAVIGSSTAAKLIVAAGGLVSLSKVAACNIQVIGKSHEVGTGLSGLTVKKHVGYVYYSDVVQDLPDDFRTKMMRMISAKCALASRVDAQHEYPDGSMGKQFREDLDARVEKLREAAPLRAVKALPVPKDPQKKRRGGRRFRKLKEANATTELMKLKNRVQFGVEQSEHLDMDETEGMGMIHNQKGRIRAIKNDSSKKIALSKKYQKILGRTAASGTQTSGLSTSLAFTPVQGFELTNPQSLAERQQRVKEANERYFGSATPFSTAKRKRQ</sequence>
<dbReference type="GO" id="GO:0003723">
    <property type="term" value="F:RNA binding"/>
    <property type="evidence" value="ECO:0007669"/>
    <property type="project" value="UniProtKB-KW"/>
</dbReference>
<dbReference type="Pfam" id="PF01798">
    <property type="entry name" value="Nop"/>
    <property type="match status" value="1"/>
</dbReference>
<accession>A0A9W8A1T7</accession>
<keyword evidence="4" id="KW-0747">Spliceosome</keyword>
<dbReference type="GO" id="GO:0000244">
    <property type="term" value="P:spliceosomal tri-snRNP complex assembly"/>
    <property type="evidence" value="ECO:0007669"/>
    <property type="project" value="InterPro"/>
</dbReference>
<dbReference type="OrthoDB" id="4771285at2759"/>
<evidence type="ECO:0000313" key="11">
    <source>
        <dbReference type="EMBL" id="KAJ1916459.1"/>
    </source>
</evidence>
<evidence type="ECO:0000256" key="7">
    <source>
        <dbReference type="ARBA" id="ARBA00023242"/>
    </source>
</evidence>
<dbReference type="Gene3D" id="1.10.287.4070">
    <property type="match status" value="1"/>
</dbReference>
<organism evidence="11 12">
    <name type="scientific">Mycoemilia scoparia</name>
    <dbReference type="NCBI Taxonomy" id="417184"/>
    <lineage>
        <taxon>Eukaryota</taxon>
        <taxon>Fungi</taxon>
        <taxon>Fungi incertae sedis</taxon>
        <taxon>Zoopagomycota</taxon>
        <taxon>Kickxellomycotina</taxon>
        <taxon>Kickxellomycetes</taxon>
        <taxon>Kickxellales</taxon>
        <taxon>Kickxellaceae</taxon>
        <taxon>Mycoemilia</taxon>
    </lineage>
</organism>
<feature type="compositionally biased region" description="Acidic residues" evidence="9">
    <location>
        <begin position="37"/>
        <end position="57"/>
    </location>
</feature>
<evidence type="ECO:0000256" key="2">
    <source>
        <dbReference type="ARBA" id="ARBA00005572"/>
    </source>
</evidence>
<feature type="region of interest" description="Disordered" evidence="9">
    <location>
        <begin position="488"/>
        <end position="516"/>
    </location>
</feature>
<dbReference type="AlphaFoldDB" id="A0A9W8A1T7"/>
<name>A0A9W8A1T7_9FUNG</name>
<dbReference type="FunFam" id="1.10.246.90:FF:000002">
    <property type="entry name" value="U4/U6 small nuclear ribonucleoprotein Prp31"/>
    <property type="match status" value="1"/>
</dbReference>
<feature type="region of interest" description="Disordered" evidence="9">
    <location>
        <begin position="1"/>
        <end position="57"/>
    </location>
</feature>
<dbReference type="InterPro" id="IPR027105">
    <property type="entry name" value="Prp31"/>
</dbReference>
<proteinExistence type="inferred from homology"/>
<keyword evidence="6" id="KW-0508">mRNA splicing</keyword>
<comment type="caution">
    <text evidence="11">The sequence shown here is derived from an EMBL/GenBank/DDBJ whole genome shotgun (WGS) entry which is preliminary data.</text>
</comment>
<dbReference type="SUPFAM" id="SSF89124">
    <property type="entry name" value="Nop domain"/>
    <property type="match status" value="1"/>
</dbReference>
<feature type="domain" description="Nop" evidence="10">
    <location>
        <begin position="242"/>
        <end position="360"/>
    </location>
</feature>
<dbReference type="Pfam" id="PF09785">
    <property type="entry name" value="Prp31_C"/>
    <property type="match status" value="1"/>
</dbReference>
<feature type="compositionally biased region" description="Acidic residues" evidence="9">
    <location>
        <begin position="1"/>
        <end position="16"/>
    </location>
</feature>
<keyword evidence="7" id="KW-0539">Nucleus</keyword>
<evidence type="ECO:0000259" key="10">
    <source>
        <dbReference type="PROSITE" id="PS51358"/>
    </source>
</evidence>
<gene>
    <name evidence="11" type="primary">PRP31</name>
    <name evidence="11" type="ORF">H4219_003766</name>
</gene>
<comment type="similarity">
    <text evidence="2">Belongs to the PRP31 family.</text>
</comment>
<evidence type="ECO:0000256" key="8">
    <source>
        <dbReference type="ARBA" id="ARBA00023274"/>
    </source>
</evidence>
<evidence type="ECO:0000256" key="4">
    <source>
        <dbReference type="ARBA" id="ARBA00022728"/>
    </source>
</evidence>
<reference evidence="11" key="1">
    <citation type="submission" date="2022-07" db="EMBL/GenBank/DDBJ databases">
        <title>Phylogenomic reconstructions and comparative analyses of Kickxellomycotina fungi.</title>
        <authorList>
            <person name="Reynolds N.K."/>
            <person name="Stajich J.E."/>
            <person name="Barry K."/>
            <person name="Grigoriev I.V."/>
            <person name="Crous P."/>
            <person name="Smith M.E."/>
        </authorList>
    </citation>
    <scope>NUCLEOTIDE SEQUENCE</scope>
    <source>
        <strain evidence="11">NBRC 100468</strain>
    </source>
</reference>
<dbReference type="PROSITE" id="PS51358">
    <property type="entry name" value="NOP"/>
    <property type="match status" value="1"/>
</dbReference>
<dbReference type="Gene3D" id="1.10.246.90">
    <property type="entry name" value="Nop domain"/>
    <property type="match status" value="1"/>
</dbReference>
<dbReference type="EMBL" id="JANBPU010000102">
    <property type="protein sequence ID" value="KAJ1916459.1"/>
    <property type="molecule type" value="Genomic_DNA"/>
</dbReference>
<dbReference type="Proteomes" id="UP001150538">
    <property type="component" value="Unassembled WGS sequence"/>
</dbReference>
<keyword evidence="5" id="KW-0694">RNA-binding</keyword>
<evidence type="ECO:0000256" key="6">
    <source>
        <dbReference type="ARBA" id="ARBA00023187"/>
    </source>
</evidence>
<dbReference type="GO" id="GO:0005687">
    <property type="term" value="C:U4 snRNP"/>
    <property type="evidence" value="ECO:0007669"/>
    <property type="project" value="TreeGrafter"/>
</dbReference>
<dbReference type="InterPro" id="IPR036070">
    <property type="entry name" value="Nop_dom_sf"/>
</dbReference>
<dbReference type="PANTHER" id="PTHR13904">
    <property type="entry name" value="PRE-MRNA SPLICING FACTOR PRP31"/>
    <property type="match status" value="1"/>
</dbReference>
<dbReference type="GO" id="GO:0071011">
    <property type="term" value="C:precatalytic spliceosome"/>
    <property type="evidence" value="ECO:0007669"/>
    <property type="project" value="TreeGrafter"/>
</dbReference>
<dbReference type="InterPro" id="IPR002687">
    <property type="entry name" value="Nop_dom"/>
</dbReference>
<dbReference type="FunFam" id="1.10.287.4070:FF:000003">
    <property type="entry name" value="U4/U6 small nuclear ribonucleoprotein PRP31"/>
    <property type="match status" value="1"/>
</dbReference>
<comment type="subcellular location">
    <subcellularLocation>
        <location evidence="1">Nucleus</location>
    </subcellularLocation>
</comment>
<evidence type="ECO:0000313" key="12">
    <source>
        <dbReference type="Proteomes" id="UP001150538"/>
    </source>
</evidence>
<dbReference type="GO" id="GO:0046540">
    <property type="term" value="C:U4/U6 x U5 tri-snRNP complex"/>
    <property type="evidence" value="ECO:0007669"/>
    <property type="project" value="InterPro"/>
</dbReference>
<protein>
    <submittedName>
        <fullName evidence="11">U4/U6-U5 snRNP complex subunit prp31</fullName>
    </submittedName>
</protein>
<dbReference type="PANTHER" id="PTHR13904:SF0">
    <property type="entry name" value="U4_U6 SMALL NUCLEAR RIBONUCLEOPROTEIN PRP31"/>
    <property type="match status" value="1"/>
</dbReference>
<dbReference type="InterPro" id="IPR042239">
    <property type="entry name" value="Nop_C"/>
</dbReference>
<evidence type="ECO:0000256" key="3">
    <source>
        <dbReference type="ARBA" id="ARBA00022664"/>
    </source>
</evidence>
<dbReference type="InterPro" id="IPR019175">
    <property type="entry name" value="Prp31_C"/>
</dbReference>
<feature type="compositionally biased region" description="Basic and acidic residues" evidence="9">
    <location>
        <begin position="490"/>
        <end position="499"/>
    </location>
</feature>
<evidence type="ECO:0000256" key="5">
    <source>
        <dbReference type="ARBA" id="ARBA00022884"/>
    </source>
</evidence>
<evidence type="ECO:0000256" key="1">
    <source>
        <dbReference type="ARBA" id="ARBA00004123"/>
    </source>
</evidence>
<dbReference type="InterPro" id="IPR012976">
    <property type="entry name" value="NOSIC"/>
</dbReference>
<dbReference type="SMART" id="SM00931">
    <property type="entry name" value="NOSIC"/>
    <property type="match status" value="1"/>
</dbReference>
<keyword evidence="3" id="KW-0507">mRNA processing</keyword>